<proteinExistence type="predicted"/>
<dbReference type="EMBL" id="VSSQ01001579">
    <property type="protein sequence ID" value="MPM09518.1"/>
    <property type="molecule type" value="Genomic_DNA"/>
</dbReference>
<accession>A0A644X147</accession>
<keyword evidence="1" id="KW-1133">Transmembrane helix</keyword>
<dbReference type="GO" id="GO:0015558">
    <property type="term" value="F:secondary active p-aminobenzoyl-glutamate transmembrane transporter activity"/>
    <property type="evidence" value="ECO:0007669"/>
    <property type="project" value="InterPro"/>
</dbReference>
<feature type="transmembrane region" description="Helical" evidence="1">
    <location>
        <begin position="451"/>
        <end position="469"/>
    </location>
</feature>
<feature type="transmembrane region" description="Helical" evidence="1">
    <location>
        <begin position="315"/>
        <end position="333"/>
    </location>
</feature>
<feature type="transmembrane region" description="Helical" evidence="1">
    <location>
        <begin position="392"/>
        <end position="413"/>
    </location>
</feature>
<organism evidence="2">
    <name type="scientific">bioreactor metagenome</name>
    <dbReference type="NCBI Taxonomy" id="1076179"/>
    <lineage>
        <taxon>unclassified sequences</taxon>
        <taxon>metagenomes</taxon>
        <taxon>ecological metagenomes</taxon>
    </lineage>
</organism>
<protein>
    <submittedName>
        <fullName evidence="2">p-aminobenzoyl-glutamate transport protein</fullName>
    </submittedName>
</protein>
<dbReference type="Pfam" id="PF03806">
    <property type="entry name" value="ABG_transport"/>
    <property type="match status" value="1"/>
</dbReference>
<comment type="caution">
    <text evidence="2">The sequence shown here is derived from an EMBL/GenBank/DDBJ whole genome shotgun (WGS) entry which is preliminary data.</text>
</comment>
<dbReference type="PANTHER" id="PTHR30282:SF0">
    <property type="entry name" value="P-AMINOBENZOYL-GLUTAMATE TRANSPORT PROTEIN"/>
    <property type="match status" value="1"/>
</dbReference>
<keyword evidence="1" id="KW-0812">Transmembrane</keyword>
<feature type="transmembrane region" description="Helical" evidence="1">
    <location>
        <begin position="129"/>
        <end position="151"/>
    </location>
</feature>
<feature type="transmembrane region" description="Helical" evidence="1">
    <location>
        <begin position="420"/>
        <end position="436"/>
    </location>
</feature>
<feature type="transmembrane region" description="Helical" evidence="1">
    <location>
        <begin position="34"/>
        <end position="52"/>
    </location>
</feature>
<feature type="transmembrane region" description="Helical" evidence="1">
    <location>
        <begin position="85"/>
        <end position="108"/>
    </location>
</feature>
<evidence type="ECO:0000256" key="1">
    <source>
        <dbReference type="SAM" id="Phobius"/>
    </source>
</evidence>
<dbReference type="PANTHER" id="PTHR30282">
    <property type="entry name" value="P-AMINOBENZOYL GLUTAMATE TRANSPORTER"/>
    <property type="match status" value="1"/>
</dbReference>
<reference evidence="2" key="1">
    <citation type="submission" date="2019-08" db="EMBL/GenBank/DDBJ databases">
        <authorList>
            <person name="Kucharzyk K."/>
            <person name="Murdoch R.W."/>
            <person name="Higgins S."/>
            <person name="Loffler F."/>
        </authorList>
    </citation>
    <scope>NUCLEOTIDE SEQUENCE</scope>
</reference>
<feature type="transmembrane region" description="Helical" evidence="1">
    <location>
        <begin position="481"/>
        <end position="505"/>
    </location>
</feature>
<feature type="transmembrane region" description="Helical" evidence="1">
    <location>
        <begin position="184"/>
        <end position="206"/>
    </location>
</feature>
<feature type="transmembrane region" description="Helical" evidence="1">
    <location>
        <begin position="276"/>
        <end position="295"/>
    </location>
</feature>
<sequence>MSNSTTLTNREKKGAFNHFLNGIEKVGNKLPDPVILFMIFCVIVVCLSWIGAKLGWSVIHPGTGDTVAVFNLLSRDGVQYMFQNAISNVTSFAPLGVCLVIMPAMGLLEQSGLFKAVFLNIGLSVNRRTLTTIIVFLGIIANFMSDIGIIVLPPLAAILFAAVGRNPLVGMCCAYAASTAGMTANLLVGVGDATTTAITISAAKLINPNFTLSPTCNWFFFAGAVLILTPVAVFVTEHIVEPRMGKWEGNDYAPKIDLETYRLSALEKSAMKKSGIFLLAVIGLFALAVIPSWGLLRNADGQSIFLSKTNQLSSIVTGLTLLLALPAIFYGKLTGTIKSGRDLSVACTKGISTIAPFLVICAVAGQFISYFGKTNLGLILAVNGAKGLQNLGIPPLPLLLLVILFFALINILIASSAAKWTLLAPIFVPMFMLMNYEPQIVQAAYRIGDSMTNAITPLLAYFTILLGFAKQYDKNAGIGTLLGMLVPYTLFYGLAWIIYFSVYFLTGLPFGIA</sequence>
<dbReference type="AlphaFoldDB" id="A0A644X147"/>
<feature type="transmembrane region" description="Helical" evidence="1">
    <location>
        <begin position="157"/>
        <end position="177"/>
    </location>
</feature>
<evidence type="ECO:0000313" key="2">
    <source>
        <dbReference type="EMBL" id="MPM09518.1"/>
    </source>
</evidence>
<dbReference type="InterPro" id="IPR004697">
    <property type="entry name" value="AbgT"/>
</dbReference>
<feature type="transmembrane region" description="Helical" evidence="1">
    <location>
        <begin position="218"/>
        <end position="236"/>
    </location>
</feature>
<feature type="transmembrane region" description="Helical" evidence="1">
    <location>
        <begin position="354"/>
        <end position="372"/>
    </location>
</feature>
<name>A0A644X147_9ZZZZ</name>
<gene>
    <name evidence="2" type="primary">abgT_6</name>
    <name evidence="2" type="ORF">SDC9_55838</name>
</gene>
<keyword evidence="1" id="KW-0472">Membrane</keyword>
<dbReference type="GO" id="GO:1902604">
    <property type="term" value="P:p-aminobenzoyl-glutamate transmembrane transport"/>
    <property type="evidence" value="ECO:0007669"/>
    <property type="project" value="InterPro"/>
</dbReference>